<comment type="caution">
    <text evidence="3">The sequence shown here is derived from an EMBL/GenBank/DDBJ whole genome shotgun (WGS) entry which is preliminary data.</text>
</comment>
<proteinExistence type="predicted"/>
<keyword evidence="4" id="KW-1185">Reference proteome</keyword>
<keyword evidence="2" id="KW-0812">Transmembrane</keyword>
<gene>
    <name evidence="3" type="ORF">Poly21_25210</name>
</gene>
<evidence type="ECO:0000256" key="1">
    <source>
        <dbReference type="SAM" id="MobiDB-lite"/>
    </source>
</evidence>
<sequence>MSPPPSPPGPSPSDPGVPETLEGDGTARDISGNDLPVRHGSPFAASPPDPAADINAQAVATRGRDFDPEWGVLRAANWASAWVAICGLACLQYFPEGGVIVAALGCGLATLGLFSSRAMFAAVLLALHAWLFFACYQRLF</sequence>
<dbReference type="OrthoDB" id="9887207at2"/>
<accession>A0A5C6BVS5</accession>
<name>A0A5C6BVS5_9BACT</name>
<dbReference type="Proteomes" id="UP000319908">
    <property type="component" value="Unassembled WGS sequence"/>
</dbReference>
<organism evidence="3 4">
    <name type="scientific">Allorhodopirellula heiligendammensis</name>
    <dbReference type="NCBI Taxonomy" id="2714739"/>
    <lineage>
        <taxon>Bacteria</taxon>
        <taxon>Pseudomonadati</taxon>
        <taxon>Planctomycetota</taxon>
        <taxon>Planctomycetia</taxon>
        <taxon>Pirellulales</taxon>
        <taxon>Pirellulaceae</taxon>
        <taxon>Allorhodopirellula</taxon>
    </lineage>
</organism>
<feature type="compositionally biased region" description="Pro residues" evidence="1">
    <location>
        <begin position="1"/>
        <end position="15"/>
    </location>
</feature>
<dbReference type="EMBL" id="SJPU01000002">
    <property type="protein sequence ID" value="TWU15326.1"/>
    <property type="molecule type" value="Genomic_DNA"/>
</dbReference>
<protein>
    <submittedName>
        <fullName evidence="3">Uncharacterized protein</fullName>
    </submittedName>
</protein>
<dbReference type="RefSeq" id="WP_146407229.1">
    <property type="nucleotide sequence ID" value="NZ_SJPU01000002.1"/>
</dbReference>
<feature type="transmembrane region" description="Helical" evidence="2">
    <location>
        <begin position="100"/>
        <end position="133"/>
    </location>
</feature>
<dbReference type="AlphaFoldDB" id="A0A5C6BVS5"/>
<evidence type="ECO:0000256" key="2">
    <source>
        <dbReference type="SAM" id="Phobius"/>
    </source>
</evidence>
<feature type="region of interest" description="Disordered" evidence="1">
    <location>
        <begin position="1"/>
        <end position="51"/>
    </location>
</feature>
<reference evidence="3 4" key="1">
    <citation type="journal article" date="2020" name="Antonie Van Leeuwenhoek">
        <title>Rhodopirellula heiligendammensis sp. nov., Rhodopirellula pilleata sp. nov., and Rhodopirellula solitaria sp. nov. isolated from natural or artificial marine surfaces in Northern Germany and California, USA, and emended description of the genus Rhodopirellula.</title>
        <authorList>
            <person name="Kallscheuer N."/>
            <person name="Wiegand S."/>
            <person name="Jogler M."/>
            <person name="Boedeker C."/>
            <person name="Peeters S.H."/>
            <person name="Rast P."/>
            <person name="Heuer A."/>
            <person name="Jetten M.S.M."/>
            <person name="Rohde M."/>
            <person name="Jogler C."/>
        </authorList>
    </citation>
    <scope>NUCLEOTIDE SEQUENCE [LARGE SCALE GENOMIC DNA]</scope>
    <source>
        <strain evidence="3 4">Poly21</strain>
    </source>
</reference>
<keyword evidence="2" id="KW-0472">Membrane</keyword>
<keyword evidence="2" id="KW-1133">Transmembrane helix</keyword>
<evidence type="ECO:0000313" key="3">
    <source>
        <dbReference type="EMBL" id="TWU15326.1"/>
    </source>
</evidence>
<evidence type="ECO:0000313" key="4">
    <source>
        <dbReference type="Proteomes" id="UP000319908"/>
    </source>
</evidence>